<organism evidence="1 2">
    <name type="scientific">Chitinophaga pinensis (strain ATCC 43595 / DSM 2588 / LMG 13176 / NBRC 15968 / NCIMB 11800 / UQM 2034)</name>
    <dbReference type="NCBI Taxonomy" id="485918"/>
    <lineage>
        <taxon>Bacteria</taxon>
        <taxon>Pseudomonadati</taxon>
        <taxon>Bacteroidota</taxon>
        <taxon>Chitinophagia</taxon>
        <taxon>Chitinophagales</taxon>
        <taxon>Chitinophagaceae</taxon>
        <taxon>Chitinophaga</taxon>
    </lineage>
</organism>
<dbReference type="EMBL" id="CP001699">
    <property type="protein sequence ID" value="ACU62174.1"/>
    <property type="molecule type" value="Genomic_DNA"/>
</dbReference>
<dbReference type="KEGG" id="cpi:Cpin_4738"/>
<evidence type="ECO:0000313" key="1">
    <source>
        <dbReference type="EMBL" id="ACU62174.1"/>
    </source>
</evidence>
<sequence length="47" mass="5327">MGGQENGNLLRYRWLFIAFDDCHEYLRAANKKDTTIMVQLGVLGNPG</sequence>
<reference evidence="2" key="1">
    <citation type="submission" date="2009-08" db="EMBL/GenBank/DDBJ databases">
        <title>The complete genome of Chitinophaga pinensis DSM 2588.</title>
        <authorList>
            <consortium name="US DOE Joint Genome Institute (JGI-PGF)"/>
            <person name="Lucas S."/>
            <person name="Copeland A."/>
            <person name="Lapidus A."/>
            <person name="Glavina del Rio T."/>
            <person name="Dalin E."/>
            <person name="Tice H."/>
            <person name="Bruce D."/>
            <person name="Goodwin L."/>
            <person name="Pitluck S."/>
            <person name="Kyrpides N."/>
            <person name="Mavromatis K."/>
            <person name="Ivanova N."/>
            <person name="Mikhailova N."/>
            <person name="Sims D."/>
            <person name="Meinche L."/>
            <person name="Brettin T."/>
            <person name="Detter J.C."/>
            <person name="Han C."/>
            <person name="Larimer F."/>
            <person name="Land M."/>
            <person name="Hauser L."/>
            <person name="Markowitz V."/>
            <person name="Cheng J.-F."/>
            <person name="Hugenholtz P."/>
            <person name="Woyke T."/>
            <person name="Wu D."/>
            <person name="Spring S."/>
            <person name="Klenk H.-P."/>
            <person name="Eisen J.A."/>
        </authorList>
    </citation>
    <scope>NUCLEOTIDE SEQUENCE [LARGE SCALE GENOMIC DNA]</scope>
    <source>
        <strain evidence="2">ATCC 43595 / DSM 2588 / LMG 13176 / NBRC 15968 / NCIMB 11800 / UQM 2034</strain>
    </source>
</reference>
<dbReference type="Proteomes" id="UP000002215">
    <property type="component" value="Chromosome"/>
</dbReference>
<accession>A0A979G779</accession>
<dbReference type="AlphaFoldDB" id="A0A979G779"/>
<evidence type="ECO:0000313" key="2">
    <source>
        <dbReference type="Proteomes" id="UP000002215"/>
    </source>
</evidence>
<protein>
    <submittedName>
        <fullName evidence="1">Uncharacterized protein</fullName>
    </submittedName>
</protein>
<proteinExistence type="predicted"/>
<reference evidence="1 2" key="2">
    <citation type="journal article" date="2010" name="Stand. Genomic Sci.">
        <title>Complete genome sequence of Chitinophaga pinensis type strain (UQM 2034).</title>
        <authorList>
            <person name="Glavina Del Rio T."/>
            <person name="Abt B."/>
            <person name="Spring S."/>
            <person name="Lapidus A."/>
            <person name="Nolan M."/>
            <person name="Tice H."/>
            <person name="Copeland A."/>
            <person name="Cheng J.F."/>
            <person name="Chen F."/>
            <person name="Bruce D."/>
            <person name="Goodwin L."/>
            <person name="Pitluck S."/>
            <person name="Ivanova N."/>
            <person name="Mavromatis K."/>
            <person name="Mikhailova N."/>
            <person name="Pati A."/>
            <person name="Chen A."/>
            <person name="Palaniappan K."/>
            <person name="Land M."/>
            <person name="Hauser L."/>
            <person name="Chang Y.J."/>
            <person name="Jeffries C.D."/>
            <person name="Chain P."/>
            <person name="Saunders E."/>
            <person name="Detter J.C."/>
            <person name="Brettin T."/>
            <person name="Rohde M."/>
            <person name="Goker M."/>
            <person name="Bristow J."/>
            <person name="Eisen J.A."/>
            <person name="Markowitz V."/>
            <person name="Hugenholtz P."/>
            <person name="Kyrpides N.C."/>
            <person name="Klenk H.P."/>
            <person name="Lucas S."/>
        </authorList>
    </citation>
    <scope>NUCLEOTIDE SEQUENCE [LARGE SCALE GENOMIC DNA]</scope>
    <source>
        <strain evidence="2">ATCC 43595 / DSM 2588 / LMG 13176 / NBRC 15968 / NCIMB 11800 / UQM 2034</strain>
    </source>
</reference>
<name>A0A979G779_CHIPD</name>
<gene>
    <name evidence="1" type="ordered locus">Cpin_4738</name>
</gene>